<evidence type="ECO:0000256" key="2">
    <source>
        <dbReference type="SAM" id="Phobius"/>
    </source>
</evidence>
<gene>
    <name evidence="3" type="ORF">C7391_0931</name>
</gene>
<dbReference type="EMBL" id="SNYS01000008">
    <property type="protein sequence ID" value="TDQ68738.1"/>
    <property type="molecule type" value="Genomic_DNA"/>
</dbReference>
<comment type="caution">
    <text evidence="3">The sequence shown here is derived from an EMBL/GenBank/DDBJ whole genome shotgun (WGS) entry which is preliminary data.</text>
</comment>
<evidence type="ECO:0000313" key="3">
    <source>
        <dbReference type="EMBL" id="TDQ68738.1"/>
    </source>
</evidence>
<evidence type="ECO:0000313" key="4">
    <source>
        <dbReference type="Proteomes" id="UP000294855"/>
    </source>
</evidence>
<dbReference type="PANTHER" id="PTHR35902">
    <property type="entry name" value="S-LAYER DOMAIN-LIKE PROTEIN-RELATED"/>
    <property type="match status" value="1"/>
</dbReference>
<evidence type="ECO:0008006" key="5">
    <source>
        <dbReference type="Google" id="ProtNLM"/>
    </source>
</evidence>
<name>A0A484F3L5_9EURY</name>
<feature type="transmembrane region" description="Helical" evidence="2">
    <location>
        <begin position="49"/>
        <end position="68"/>
    </location>
</feature>
<dbReference type="OrthoDB" id="56770at2157"/>
<evidence type="ECO:0000256" key="1">
    <source>
        <dbReference type="SAM" id="MobiDB-lite"/>
    </source>
</evidence>
<feature type="transmembrane region" description="Helical" evidence="2">
    <location>
        <begin position="415"/>
        <end position="437"/>
    </location>
</feature>
<keyword evidence="2" id="KW-1133">Transmembrane helix</keyword>
<keyword evidence="2" id="KW-0472">Membrane</keyword>
<feature type="compositionally biased region" description="Acidic residues" evidence="1">
    <location>
        <begin position="460"/>
        <end position="469"/>
    </location>
</feature>
<proteinExistence type="predicted"/>
<accession>A0A484F3L5</accession>
<dbReference type="AlphaFoldDB" id="A0A484F3L5"/>
<keyword evidence="2" id="KW-0812">Transmembrane</keyword>
<feature type="region of interest" description="Disordered" evidence="1">
    <location>
        <begin position="442"/>
        <end position="469"/>
    </location>
</feature>
<organism evidence="3 4">
    <name type="scientific">Methanimicrococcus blatticola</name>
    <dbReference type="NCBI Taxonomy" id="91560"/>
    <lineage>
        <taxon>Archaea</taxon>
        <taxon>Methanobacteriati</taxon>
        <taxon>Methanobacteriota</taxon>
        <taxon>Stenosarchaea group</taxon>
        <taxon>Methanomicrobia</taxon>
        <taxon>Methanosarcinales</taxon>
        <taxon>Methanosarcinaceae</taxon>
        <taxon>Methanimicrococcus</taxon>
    </lineage>
</organism>
<dbReference type="PANTHER" id="PTHR35902:SF3">
    <property type="entry name" value="NPCBM-ASSOCIATED, NEW3 DOMAIN OF ALPHA-GALACTOSIDASE"/>
    <property type="match status" value="1"/>
</dbReference>
<dbReference type="RefSeq" id="WP_133517389.1">
    <property type="nucleotide sequence ID" value="NZ_JAHDUW010000003.1"/>
</dbReference>
<sequence>MSIKNGIQDGIQNEIQNHPANKDQLRGYGIMNTQKENQLGQSKKQSFKYGCLIAAVLVLLSLCSPAVADSFSPVMTSDTLDYYTGYGEPNLTASLRGNNEFGKGESATVQISIANKGELEKLVYKEYIVPANLSSEVMKKYLSLNDSDPGNVFAETEDVAVIKLEDYLTYSQEYSNMTTQNALATAEMQIEAGRTTANYLNVKFVCDSPYIEVETGGDYTYIQAIPSGSYNVAKVPIRISPDTPAGEYVVNMTIDYQYPSNAKMIRSGVSENGGFTTFMYSDSYVQEYEPRKVVLQIPIYVKSGAVFETSEINGTLSAGKTRTVSVTYTNIGDETAYDAEAKLSLMHPLSSARNKALLGDVAPGESVVIEYPISAHATAIEKAYGVNTDIRYYDEDDKLQIAPSVKLDIKMVNPFTIFTFKNALVGVLILVAASLVYDYTKKNKKKNGKEDESETGLIDSETDSTESED</sequence>
<reference evidence="3 4" key="1">
    <citation type="submission" date="2019-03" db="EMBL/GenBank/DDBJ databases">
        <title>Genomic Encyclopedia of Type Strains, Phase IV (KMG-IV): sequencing the most valuable type-strain genomes for metagenomic binning, comparative biology and taxonomic classification.</title>
        <authorList>
            <person name="Goeker M."/>
        </authorList>
    </citation>
    <scope>NUCLEOTIDE SEQUENCE [LARGE SCALE GENOMIC DNA]</scope>
    <source>
        <strain evidence="3 4">DSM 13328</strain>
    </source>
</reference>
<protein>
    <recommendedName>
        <fullName evidence="5">S-layer protein</fullName>
    </recommendedName>
</protein>
<dbReference type="Proteomes" id="UP000294855">
    <property type="component" value="Unassembled WGS sequence"/>
</dbReference>
<keyword evidence="4" id="KW-1185">Reference proteome</keyword>